<feature type="compositionally biased region" description="Polar residues" evidence="1">
    <location>
        <begin position="212"/>
        <end position="224"/>
    </location>
</feature>
<feature type="region of interest" description="Disordered" evidence="1">
    <location>
        <begin position="155"/>
        <end position="186"/>
    </location>
</feature>
<dbReference type="Proteomes" id="UP000320762">
    <property type="component" value="Unassembled WGS sequence"/>
</dbReference>
<dbReference type="PANTHER" id="PTHR14379">
    <property type="entry name" value="LIMKAIN B LKAP"/>
    <property type="match status" value="1"/>
</dbReference>
<sequence>MRVVGIFWDYENCQYIAGRTGFDVARNIEHQARGHGVVATFKAYMDVQQCATPAGLRSELQSSGVTLVDCPHNGQKNVVDLMLLTDMLVFALSQPGPVTVVLVSGDRDFAYTASVLRQRGHKVVLICHARPGPHRSLAAQVGECVDWNQEILKMKEESASPPKRKTTTEMHSQARQAFSAKRMVPEPLDVVMPAEDLEGTALDDQNDPGANIVSSSEEQAQSMVHTPEVERDELSSEDATASLTQDDNMFPSAGLRDTSGNDSSDCDSAWPPSPRVDAASSSSICSSLCLSPQKTSKDIPYATSSASYPSYAKARIVIFQPLIHVLQNHLRNNDPYPRRSIVGSELIGSDSGVYTRAGVAGFKEYSAAAEVAGIVVLGGWQAAAWITLTVQYGGIVDGQDDTQPSTRSVAVKQTTLTVARGDKPSTSSLPRSFIARHKVSRPAPVIQPHFRTLVDVLYEFRQAGTDRPLRSIVGLALVQRDRQVYKRADMKGFAEYVTRAYTEGLVRMGGKDGAAWITLDWAVQV</sequence>
<dbReference type="PANTHER" id="PTHR14379:SF3">
    <property type="entry name" value="MEIOSIS REGULATOR AND MRNA STABILITY FACTOR 1"/>
    <property type="match status" value="1"/>
</dbReference>
<proteinExistence type="predicted"/>
<feature type="region of interest" description="Disordered" evidence="1">
    <location>
        <begin position="200"/>
        <end position="274"/>
    </location>
</feature>
<reference evidence="3 4" key="1">
    <citation type="journal article" date="2019" name="New Phytol.">
        <title>Comparative genomics reveals unique wood-decay strategies and fruiting body development in the Schizophyllaceae.</title>
        <authorList>
            <person name="Almasi E."/>
            <person name="Sahu N."/>
            <person name="Krizsan K."/>
            <person name="Balint B."/>
            <person name="Kovacs G.M."/>
            <person name="Kiss B."/>
            <person name="Cseklye J."/>
            <person name="Drula E."/>
            <person name="Henrissat B."/>
            <person name="Nagy I."/>
            <person name="Chovatia M."/>
            <person name="Adam C."/>
            <person name="LaButti K."/>
            <person name="Lipzen A."/>
            <person name="Riley R."/>
            <person name="Grigoriev I.V."/>
            <person name="Nagy L.G."/>
        </authorList>
    </citation>
    <scope>NUCLEOTIDE SEQUENCE [LARGE SCALE GENOMIC DNA]</scope>
    <source>
        <strain evidence="3 4">NL-1724</strain>
    </source>
</reference>
<dbReference type="GO" id="GO:0004540">
    <property type="term" value="F:RNA nuclease activity"/>
    <property type="evidence" value="ECO:0007669"/>
    <property type="project" value="InterPro"/>
</dbReference>
<dbReference type="STRING" id="97359.A0A550CAA3"/>
<accession>A0A550CAA3</accession>
<evidence type="ECO:0000313" key="4">
    <source>
        <dbReference type="Proteomes" id="UP000320762"/>
    </source>
</evidence>
<evidence type="ECO:0000259" key="2">
    <source>
        <dbReference type="Pfam" id="PF01936"/>
    </source>
</evidence>
<dbReference type="InterPro" id="IPR024768">
    <property type="entry name" value="Marf1"/>
</dbReference>
<dbReference type="GO" id="GO:0005777">
    <property type="term" value="C:peroxisome"/>
    <property type="evidence" value="ECO:0007669"/>
    <property type="project" value="InterPro"/>
</dbReference>
<dbReference type="GO" id="GO:0010468">
    <property type="term" value="P:regulation of gene expression"/>
    <property type="evidence" value="ECO:0007669"/>
    <property type="project" value="InterPro"/>
</dbReference>
<feature type="compositionally biased region" description="Polar residues" evidence="1">
    <location>
        <begin position="237"/>
        <end position="247"/>
    </location>
</feature>
<feature type="domain" description="NYN" evidence="2">
    <location>
        <begin position="4"/>
        <end position="140"/>
    </location>
</feature>
<dbReference type="Pfam" id="PF01936">
    <property type="entry name" value="NYN"/>
    <property type="match status" value="1"/>
</dbReference>
<protein>
    <submittedName>
        <fullName evidence="3">NYN domain-containing protein</fullName>
    </submittedName>
</protein>
<dbReference type="GO" id="GO:1905762">
    <property type="term" value="F:CCR4-NOT complex binding"/>
    <property type="evidence" value="ECO:0007669"/>
    <property type="project" value="TreeGrafter"/>
</dbReference>
<dbReference type="CDD" id="cd10910">
    <property type="entry name" value="PIN_limkain_b1_N_like"/>
    <property type="match status" value="1"/>
</dbReference>
<keyword evidence="4" id="KW-1185">Reference proteome</keyword>
<dbReference type="Gene3D" id="3.40.50.1010">
    <property type="entry name" value="5'-nuclease"/>
    <property type="match status" value="1"/>
</dbReference>
<dbReference type="InterPro" id="IPR021139">
    <property type="entry name" value="NYN"/>
</dbReference>
<gene>
    <name evidence="3" type="ORF">BD626DRAFT_500370</name>
</gene>
<dbReference type="OrthoDB" id="549353at2759"/>
<dbReference type="EMBL" id="VDMD01000015">
    <property type="protein sequence ID" value="TRM61731.1"/>
    <property type="molecule type" value="Genomic_DNA"/>
</dbReference>
<evidence type="ECO:0000256" key="1">
    <source>
        <dbReference type="SAM" id="MobiDB-lite"/>
    </source>
</evidence>
<comment type="caution">
    <text evidence="3">The sequence shown here is derived from an EMBL/GenBank/DDBJ whole genome shotgun (WGS) entry which is preliminary data.</text>
</comment>
<name>A0A550CAA3_9AGAR</name>
<dbReference type="AlphaFoldDB" id="A0A550CAA3"/>
<organism evidence="3 4">
    <name type="scientific">Schizophyllum amplum</name>
    <dbReference type="NCBI Taxonomy" id="97359"/>
    <lineage>
        <taxon>Eukaryota</taxon>
        <taxon>Fungi</taxon>
        <taxon>Dikarya</taxon>
        <taxon>Basidiomycota</taxon>
        <taxon>Agaricomycotina</taxon>
        <taxon>Agaricomycetes</taxon>
        <taxon>Agaricomycetidae</taxon>
        <taxon>Agaricales</taxon>
        <taxon>Schizophyllaceae</taxon>
        <taxon>Schizophyllum</taxon>
    </lineage>
</organism>
<evidence type="ECO:0000313" key="3">
    <source>
        <dbReference type="EMBL" id="TRM61731.1"/>
    </source>
</evidence>